<dbReference type="EMBL" id="CAADJD010000020">
    <property type="protein sequence ID" value="VFS67679.1"/>
    <property type="molecule type" value="Genomic_DNA"/>
</dbReference>
<keyword evidence="2" id="KW-0285">Flavoprotein</keyword>
<evidence type="ECO:0000313" key="8">
    <source>
        <dbReference type="EMBL" id="VFS67679.1"/>
    </source>
</evidence>
<dbReference type="Proteomes" id="UP000401081">
    <property type="component" value="Unassembled WGS sequence"/>
</dbReference>
<keyword evidence="5" id="KW-0520">NAD</keyword>
<sequence>MGLKFRAKAVVLTVGTFLDGKIHIGLDNYSGGRAGDPPSIPLSRRLRELPLRVSPPENWDAAAYRCTYYRFQRARPAK</sequence>
<evidence type="ECO:0000256" key="5">
    <source>
        <dbReference type="ARBA" id="ARBA00023027"/>
    </source>
</evidence>
<dbReference type="GO" id="GO:0030488">
    <property type="term" value="P:tRNA methylation"/>
    <property type="evidence" value="ECO:0007669"/>
    <property type="project" value="TreeGrafter"/>
</dbReference>
<dbReference type="Gene3D" id="3.50.50.60">
    <property type="entry name" value="FAD/NAD(P)-binding domain"/>
    <property type="match status" value="1"/>
</dbReference>
<name>A0A485BFL9_KLUCR</name>
<evidence type="ECO:0000256" key="1">
    <source>
        <dbReference type="ARBA" id="ARBA00001974"/>
    </source>
</evidence>
<proteinExistence type="predicted"/>
<evidence type="ECO:0000313" key="9">
    <source>
        <dbReference type="Proteomes" id="UP000401081"/>
    </source>
</evidence>
<reference evidence="8 9" key="1">
    <citation type="submission" date="2019-03" db="EMBL/GenBank/DDBJ databases">
        <authorList>
            <consortium name="Pathogen Informatics"/>
        </authorList>
    </citation>
    <scope>NUCLEOTIDE SEQUENCE [LARGE SCALE GENOMIC DNA]</scope>
    <source>
        <strain evidence="8 9">NCTC12993</strain>
    </source>
</reference>
<keyword evidence="9" id="KW-1185">Reference proteome</keyword>
<dbReference type="GO" id="GO:0005829">
    <property type="term" value="C:cytosol"/>
    <property type="evidence" value="ECO:0007669"/>
    <property type="project" value="TreeGrafter"/>
</dbReference>
<comment type="cofactor">
    <cofactor evidence="1">
        <name>FAD</name>
        <dbReference type="ChEBI" id="CHEBI:57692"/>
    </cofactor>
</comment>
<dbReference type="GO" id="GO:0002098">
    <property type="term" value="P:tRNA wobble uridine modification"/>
    <property type="evidence" value="ECO:0007669"/>
    <property type="project" value="TreeGrafter"/>
</dbReference>
<evidence type="ECO:0000259" key="7">
    <source>
        <dbReference type="Pfam" id="PF01134"/>
    </source>
</evidence>
<dbReference type="InterPro" id="IPR002218">
    <property type="entry name" value="MnmG-rel"/>
</dbReference>
<gene>
    <name evidence="8" type="primary">mnmG_2</name>
    <name evidence="8" type="ORF">NCTC12993_03772</name>
</gene>
<keyword evidence="3" id="KW-0819">tRNA processing</keyword>
<organism evidence="8 9">
    <name type="scientific">Kluyvera cryocrescens</name>
    <name type="common">Kluyvera citrophila</name>
    <dbReference type="NCBI Taxonomy" id="580"/>
    <lineage>
        <taxon>Bacteria</taxon>
        <taxon>Pseudomonadati</taxon>
        <taxon>Pseudomonadota</taxon>
        <taxon>Gammaproteobacteria</taxon>
        <taxon>Enterobacterales</taxon>
        <taxon>Enterobacteriaceae</taxon>
        <taxon>Kluyvera</taxon>
    </lineage>
</organism>
<evidence type="ECO:0000256" key="3">
    <source>
        <dbReference type="ARBA" id="ARBA00022694"/>
    </source>
</evidence>
<keyword evidence="4" id="KW-0274">FAD</keyword>
<dbReference type="InterPro" id="IPR040131">
    <property type="entry name" value="MnmG_N"/>
</dbReference>
<dbReference type="PANTHER" id="PTHR11806">
    <property type="entry name" value="GLUCOSE INHIBITED DIVISION PROTEIN A"/>
    <property type="match status" value="1"/>
</dbReference>
<comment type="subunit">
    <text evidence="6">Homodimer. Heterotetramer of two MnmE and two MnmG subunits.</text>
</comment>
<dbReference type="PANTHER" id="PTHR11806:SF0">
    <property type="entry name" value="PROTEIN MTO1 HOMOLOG, MITOCHONDRIAL"/>
    <property type="match status" value="1"/>
</dbReference>
<feature type="domain" description="MnmG N-terminal" evidence="7">
    <location>
        <begin position="2"/>
        <end position="52"/>
    </location>
</feature>
<evidence type="ECO:0000256" key="6">
    <source>
        <dbReference type="ARBA" id="ARBA00025948"/>
    </source>
</evidence>
<dbReference type="InterPro" id="IPR036188">
    <property type="entry name" value="FAD/NAD-bd_sf"/>
</dbReference>
<dbReference type="Pfam" id="PF01134">
    <property type="entry name" value="GIDA"/>
    <property type="match status" value="1"/>
</dbReference>
<evidence type="ECO:0000256" key="4">
    <source>
        <dbReference type="ARBA" id="ARBA00022827"/>
    </source>
</evidence>
<evidence type="ECO:0000256" key="2">
    <source>
        <dbReference type="ARBA" id="ARBA00022630"/>
    </source>
</evidence>
<dbReference type="GO" id="GO:0050660">
    <property type="term" value="F:flavin adenine dinucleotide binding"/>
    <property type="evidence" value="ECO:0007669"/>
    <property type="project" value="InterPro"/>
</dbReference>
<accession>A0A485BFL9</accession>
<protein>
    <submittedName>
        <fullName evidence="8">Glucose-inhibited division protein A</fullName>
    </submittedName>
</protein>
<dbReference type="AlphaFoldDB" id="A0A485BFL9"/>